<gene>
    <name evidence="2" type="ORF">DW016_13885</name>
</gene>
<dbReference type="InterPro" id="IPR036390">
    <property type="entry name" value="WH_DNA-bd_sf"/>
</dbReference>
<dbReference type="PROSITE" id="PS50042">
    <property type="entry name" value="CNMP_BINDING_3"/>
    <property type="match status" value="1"/>
</dbReference>
<reference evidence="2 3" key="1">
    <citation type="submission" date="2018-08" db="EMBL/GenBank/DDBJ databases">
        <title>A genome reference for cultivated species of the human gut microbiota.</title>
        <authorList>
            <person name="Zou Y."/>
            <person name="Xue W."/>
            <person name="Luo G."/>
        </authorList>
    </citation>
    <scope>NUCLEOTIDE SEQUENCE [LARGE SCALE GENOMIC DNA]</scope>
    <source>
        <strain evidence="2 3">AF37-2AT</strain>
    </source>
</reference>
<dbReference type="OrthoDB" id="1664418at2"/>
<evidence type="ECO:0000313" key="3">
    <source>
        <dbReference type="Proteomes" id="UP000261080"/>
    </source>
</evidence>
<name>A0A3E3JYY8_9FIRM</name>
<protein>
    <submittedName>
        <fullName evidence="2">Crp/Fnr family transcriptional regulator</fullName>
    </submittedName>
</protein>
<organism evidence="2 3">
    <name type="scientific">Sellimonas intestinalis</name>
    <dbReference type="NCBI Taxonomy" id="1653434"/>
    <lineage>
        <taxon>Bacteria</taxon>
        <taxon>Bacillati</taxon>
        <taxon>Bacillota</taxon>
        <taxon>Clostridia</taxon>
        <taxon>Lachnospirales</taxon>
        <taxon>Lachnospiraceae</taxon>
        <taxon>Sellimonas</taxon>
    </lineage>
</organism>
<dbReference type="Proteomes" id="UP000261080">
    <property type="component" value="Unassembled WGS sequence"/>
</dbReference>
<dbReference type="Gene3D" id="2.60.120.10">
    <property type="entry name" value="Jelly Rolls"/>
    <property type="match status" value="1"/>
</dbReference>
<dbReference type="CDD" id="cd00038">
    <property type="entry name" value="CAP_ED"/>
    <property type="match status" value="1"/>
</dbReference>
<dbReference type="EMBL" id="QVLX01000010">
    <property type="protein sequence ID" value="RGE85041.1"/>
    <property type="molecule type" value="Genomic_DNA"/>
</dbReference>
<dbReference type="GeneID" id="97191948"/>
<dbReference type="SUPFAM" id="SSF51206">
    <property type="entry name" value="cAMP-binding domain-like"/>
    <property type="match status" value="1"/>
</dbReference>
<dbReference type="Pfam" id="PF00027">
    <property type="entry name" value="cNMP_binding"/>
    <property type="match status" value="1"/>
</dbReference>
<dbReference type="AlphaFoldDB" id="A0A3E3JYY8"/>
<dbReference type="RefSeq" id="WP_024731918.1">
    <property type="nucleotide sequence ID" value="NZ_BAABYU010000001.1"/>
</dbReference>
<evidence type="ECO:0000313" key="2">
    <source>
        <dbReference type="EMBL" id="RGE85041.1"/>
    </source>
</evidence>
<evidence type="ECO:0000259" key="1">
    <source>
        <dbReference type="PROSITE" id="PS50042"/>
    </source>
</evidence>
<keyword evidence="3" id="KW-1185">Reference proteome</keyword>
<dbReference type="InterPro" id="IPR018490">
    <property type="entry name" value="cNMP-bd_dom_sf"/>
</dbReference>
<feature type="domain" description="Cyclic nucleotide-binding" evidence="1">
    <location>
        <begin position="33"/>
        <end position="116"/>
    </location>
</feature>
<comment type="caution">
    <text evidence="2">The sequence shown here is derived from an EMBL/GenBank/DDBJ whole genome shotgun (WGS) entry which is preliminary data.</text>
</comment>
<dbReference type="SUPFAM" id="SSF46785">
    <property type="entry name" value="Winged helix' DNA-binding domain"/>
    <property type="match status" value="1"/>
</dbReference>
<dbReference type="InterPro" id="IPR000595">
    <property type="entry name" value="cNMP-bd_dom"/>
</dbReference>
<sequence>MTLEELCARVPELNNYLKFMPQELNERYWIHTYPEGTIIHQKDELLEYFGIVCEGSHRVINEFENGNVYMIERNDPIDFVGEVTILAEKERTSVTIETLTECTVLYFSRKDFENWIAHDIHFLRLVSRKVAYKLYRSSYNRGSKLFYPPQYLLLDYLVKYLNEVKKQSGIIPKTRQQLYEEIGISVKTLNRTIQKLKAEELVSTVKGKLYLSTEQVQAARDYLEEKRHMSK</sequence>
<proteinExistence type="predicted"/>
<dbReference type="InterPro" id="IPR014710">
    <property type="entry name" value="RmlC-like_jellyroll"/>
</dbReference>
<accession>A0A3E3JYY8</accession>